<evidence type="ECO:0000256" key="2">
    <source>
        <dbReference type="ARBA" id="ARBA00022729"/>
    </source>
</evidence>
<dbReference type="PROSITE" id="PS51257">
    <property type="entry name" value="PROKAR_LIPOPROTEIN"/>
    <property type="match status" value="1"/>
</dbReference>
<keyword evidence="5" id="KW-0449">Lipoprotein</keyword>
<protein>
    <recommendedName>
        <fullName evidence="8">ABC transporter substrate-binding protein</fullName>
    </recommendedName>
</protein>
<dbReference type="Gene3D" id="3.40.190.10">
    <property type="entry name" value="Periplasmic binding protein-like II"/>
    <property type="match status" value="1"/>
</dbReference>
<proteinExistence type="predicted"/>
<keyword evidence="2 6" id="KW-0732">Signal</keyword>
<gene>
    <name evidence="7" type="ORF">BBD42_01745</name>
</gene>
<evidence type="ECO:0000256" key="4">
    <source>
        <dbReference type="ARBA" id="ARBA00023139"/>
    </source>
</evidence>
<dbReference type="SUPFAM" id="SSF53850">
    <property type="entry name" value="Periplasmic binding protein-like II"/>
    <property type="match status" value="1"/>
</dbReference>
<evidence type="ECO:0008006" key="8">
    <source>
        <dbReference type="Google" id="ProtNLM"/>
    </source>
</evidence>
<evidence type="ECO:0000256" key="3">
    <source>
        <dbReference type="ARBA" id="ARBA00023136"/>
    </source>
</evidence>
<dbReference type="PANTHER" id="PTHR43649">
    <property type="entry name" value="ARABINOSE-BINDING PROTEIN-RELATED"/>
    <property type="match status" value="1"/>
</dbReference>
<evidence type="ECO:0000256" key="5">
    <source>
        <dbReference type="ARBA" id="ARBA00023288"/>
    </source>
</evidence>
<feature type="signal peptide" evidence="6">
    <location>
        <begin position="1"/>
        <end position="24"/>
    </location>
</feature>
<feature type="chain" id="PRO_5039682480" description="ABC transporter substrate-binding protein" evidence="6">
    <location>
        <begin position="25"/>
        <end position="439"/>
    </location>
</feature>
<keyword evidence="4" id="KW-0564">Palmitate</keyword>
<dbReference type="PANTHER" id="PTHR43649:SF33">
    <property type="entry name" value="POLYGALACTURONAN_RHAMNOGALACTURONAN-BINDING PROTEIN YTCQ"/>
    <property type="match status" value="1"/>
</dbReference>
<dbReference type="Pfam" id="PF01547">
    <property type="entry name" value="SBP_bac_1"/>
    <property type="match status" value="1"/>
</dbReference>
<dbReference type="EMBL" id="CP016808">
    <property type="protein sequence ID" value="ANY65338.1"/>
    <property type="molecule type" value="Genomic_DNA"/>
</dbReference>
<name>A0A1B2DCA8_9BACL</name>
<keyword evidence="3" id="KW-0472">Membrane</keyword>
<evidence type="ECO:0000256" key="1">
    <source>
        <dbReference type="ARBA" id="ARBA00022475"/>
    </source>
</evidence>
<evidence type="ECO:0000256" key="6">
    <source>
        <dbReference type="SAM" id="SignalP"/>
    </source>
</evidence>
<dbReference type="AlphaFoldDB" id="A0A1B2DCA8"/>
<keyword evidence="1" id="KW-1003">Cell membrane</keyword>
<organism evidence="7">
    <name type="scientific">Paenibacillus sp. BIHB 4019</name>
    <dbReference type="NCBI Taxonomy" id="1870819"/>
    <lineage>
        <taxon>Bacteria</taxon>
        <taxon>Bacillati</taxon>
        <taxon>Bacillota</taxon>
        <taxon>Bacilli</taxon>
        <taxon>Bacillales</taxon>
        <taxon>Paenibacillaceae</taxon>
        <taxon>Paenibacillus</taxon>
    </lineage>
</organism>
<dbReference type="InterPro" id="IPR050490">
    <property type="entry name" value="Bact_solute-bd_prot1"/>
</dbReference>
<dbReference type="InterPro" id="IPR006059">
    <property type="entry name" value="SBP"/>
</dbReference>
<sequence>MQSKMRKKPWAMMLSLVIVLALLAGCGSNSGGSDKGAQEGAAADSGTITMWGWNKAFYEPTVEAFSKKYPNIKINFVEVAAKDYLKKIQTSVAAGGDLPDIIWGEAGFRGALFALNILDDLGGAPYNFEKSLLLDAVVPQLQNDKGQLVSMEWSVSPGAMAYKRDLAKQYFGTDDPDELAAMFPNWEAFIAKGKELKEKSGGKTAMLAGMMDAYTIVYPQYPEQFIKGDEVDTNGVTSIFSTLENIRNADITAKLDMWSPTWNASYAQDNVLFYPAANWTPKFVIEPNDKSSDGRWGLMVPPGGAYSYGGTSLGIWKDSKNKEISWKFLEWFVASKEGGELNMKIDESLVPLKSLFEDKALFSSGANSYYGGQDLGLFWTEKVLPAMKTKPYTRFDQDIYNASSLAMQTYTKDPSYTAAQALENWKQELQKNHPEIQFK</sequence>
<dbReference type="RefSeq" id="WP_099516739.1">
    <property type="nucleotide sequence ID" value="NZ_CP016808.1"/>
</dbReference>
<reference evidence="7" key="1">
    <citation type="submission" date="2016-08" db="EMBL/GenBank/DDBJ databases">
        <title>Complete Genome Seqeunce of Paenibacillus sp. BIHB 4019 from tea rhizoplane.</title>
        <authorList>
            <person name="Thakur R."/>
            <person name="Swarnkar M.K."/>
            <person name="Gulati A."/>
        </authorList>
    </citation>
    <scope>NUCLEOTIDE SEQUENCE [LARGE SCALE GENOMIC DNA]</scope>
    <source>
        <strain evidence="7">BIHB4019</strain>
    </source>
</reference>
<accession>A0A1B2DCA8</accession>
<evidence type="ECO:0000313" key="7">
    <source>
        <dbReference type="EMBL" id="ANY65338.1"/>
    </source>
</evidence>